<dbReference type="Gene3D" id="3.30.43.10">
    <property type="entry name" value="Uridine Diphospho-n-acetylenolpyruvylglucosamine Reductase, domain 2"/>
    <property type="match status" value="1"/>
</dbReference>
<dbReference type="GO" id="GO:0016491">
    <property type="term" value="F:oxidoreductase activity"/>
    <property type="evidence" value="ECO:0007669"/>
    <property type="project" value="UniProtKB-KW"/>
</dbReference>
<dbReference type="InterPro" id="IPR036318">
    <property type="entry name" value="FAD-bd_PCMH-like_sf"/>
</dbReference>
<keyword evidence="4" id="KW-0560">Oxidoreductase</keyword>
<dbReference type="PANTHER" id="PTHR46568">
    <property type="entry name" value="ALKYLDIHYDROXYACETONEPHOSPHATE SYNTHASE, PEROXISOMAL"/>
    <property type="match status" value="1"/>
</dbReference>
<dbReference type="PANTHER" id="PTHR46568:SF1">
    <property type="entry name" value="ALKYLDIHYDROXYACETONEPHOSPHATE SYNTHASE, PEROXISOMAL"/>
    <property type="match status" value="1"/>
</dbReference>
<protein>
    <submittedName>
        <fullName evidence="10">Alkyldihydroxyacetonephosphate synthase</fullName>
        <ecNumber evidence="10">2.5.1.26</ecNumber>
    </submittedName>
</protein>
<name>A0A7W7R778_KITKI</name>
<dbReference type="Gene3D" id="3.30.465.10">
    <property type="match status" value="1"/>
</dbReference>
<dbReference type="Proteomes" id="UP000540506">
    <property type="component" value="Unassembled WGS sequence"/>
</dbReference>
<dbReference type="InterPro" id="IPR016166">
    <property type="entry name" value="FAD-bd_PCMH"/>
</dbReference>
<feature type="binding site" evidence="7">
    <location>
        <begin position="134"/>
        <end position="140"/>
    </location>
    <ligand>
        <name>FAD</name>
        <dbReference type="ChEBI" id="CHEBI:57692"/>
    </ligand>
</feature>
<feature type="domain" description="FAD-binding PCMH-type" evidence="9">
    <location>
        <begin position="102"/>
        <end position="283"/>
    </location>
</feature>
<organism evidence="10 11">
    <name type="scientific">Kitasatospora kifunensis</name>
    <name type="common">Streptomyces kifunensis</name>
    <dbReference type="NCBI Taxonomy" id="58351"/>
    <lineage>
        <taxon>Bacteria</taxon>
        <taxon>Bacillati</taxon>
        <taxon>Actinomycetota</taxon>
        <taxon>Actinomycetes</taxon>
        <taxon>Kitasatosporales</taxon>
        <taxon>Streptomycetaceae</taxon>
        <taxon>Kitasatospora</taxon>
    </lineage>
</organism>
<keyword evidence="11" id="KW-1185">Reference proteome</keyword>
<dbReference type="Gene3D" id="3.30.70.3450">
    <property type="match status" value="2"/>
</dbReference>
<dbReference type="Gene3D" id="1.10.45.10">
    <property type="entry name" value="Vanillyl-alcohol Oxidase, Chain A, domain 4"/>
    <property type="match status" value="1"/>
</dbReference>
<feature type="binding site" evidence="6">
    <location>
        <position position="394"/>
    </location>
    <ligand>
        <name>substrate</name>
    </ligand>
</feature>
<comment type="similarity">
    <text evidence="1">Belongs to the FAD-binding oxidoreductase/transferase type 4 family.</text>
</comment>
<dbReference type="Pfam" id="PF02913">
    <property type="entry name" value="FAD-oxidase_C"/>
    <property type="match status" value="1"/>
</dbReference>
<dbReference type="InterPro" id="IPR016164">
    <property type="entry name" value="FAD-linked_Oxase-like_C"/>
</dbReference>
<dbReference type="InterPro" id="IPR006094">
    <property type="entry name" value="Oxid_FAD_bind_N"/>
</dbReference>
<dbReference type="InterPro" id="IPR016167">
    <property type="entry name" value="FAD-bd_PCMH_sub1"/>
</dbReference>
<evidence type="ECO:0000256" key="3">
    <source>
        <dbReference type="ARBA" id="ARBA00022827"/>
    </source>
</evidence>
<dbReference type="PROSITE" id="PS51387">
    <property type="entry name" value="FAD_PCMH"/>
    <property type="match status" value="1"/>
</dbReference>
<evidence type="ECO:0000256" key="1">
    <source>
        <dbReference type="ARBA" id="ARBA00008000"/>
    </source>
</evidence>
<dbReference type="EC" id="2.5.1.26" evidence="10"/>
<feature type="site" description="Important for enzyme activity" evidence="8">
    <location>
        <position position="318"/>
    </location>
</feature>
<keyword evidence="3 7" id="KW-0274">FAD</keyword>
<dbReference type="Pfam" id="PF01565">
    <property type="entry name" value="FAD_binding_4"/>
    <property type="match status" value="1"/>
</dbReference>
<dbReference type="Gene3D" id="3.30.300.330">
    <property type="match status" value="1"/>
</dbReference>
<dbReference type="SUPFAM" id="SSF55103">
    <property type="entry name" value="FAD-linked oxidases, C-terminal domain"/>
    <property type="match status" value="1"/>
</dbReference>
<dbReference type="InterPro" id="IPR004113">
    <property type="entry name" value="FAD-bd_oxidored_4_C"/>
</dbReference>
<evidence type="ECO:0000256" key="7">
    <source>
        <dbReference type="PIRSR" id="PIRSR625650-3"/>
    </source>
</evidence>
<dbReference type="GO" id="GO:0071949">
    <property type="term" value="F:FAD binding"/>
    <property type="evidence" value="ECO:0007669"/>
    <property type="project" value="InterPro"/>
</dbReference>
<accession>A0A7W7R778</accession>
<evidence type="ECO:0000256" key="2">
    <source>
        <dbReference type="ARBA" id="ARBA00022630"/>
    </source>
</evidence>
<dbReference type="GO" id="GO:0008610">
    <property type="term" value="P:lipid biosynthetic process"/>
    <property type="evidence" value="ECO:0007669"/>
    <property type="project" value="InterPro"/>
</dbReference>
<proteinExistence type="inferred from homology"/>
<dbReference type="InterPro" id="IPR016169">
    <property type="entry name" value="FAD-bd_PCMH_sub2"/>
</dbReference>
<comment type="caution">
    <text evidence="10">The sequence shown here is derived from an EMBL/GenBank/DDBJ whole genome shotgun (WGS) entry which is preliminary data.</text>
</comment>
<evidence type="ECO:0000313" key="10">
    <source>
        <dbReference type="EMBL" id="MBB4926378.1"/>
    </source>
</evidence>
<dbReference type="EMBL" id="JACHJV010000001">
    <property type="protein sequence ID" value="MBB4926378.1"/>
    <property type="molecule type" value="Genomic_DNA"/>
</dbReference>
<gene>
    <name evidence="10" type="ORF">FHR34_005371</name>
</gene>
<feature type="binding site" evidence="7">
    <location>
        <begin position="267"/>
        <end position="273"/>
    </location>
    <ligand>
        <name>FAD</name>
        <dbReference type="ChEBI" id="CHEBI:57692"/>
    </ligand>
</feature>
<evidence type="ECO:0000313" key="11">
    <source>
        <dbReference type="Proteomes" id="UP000540506"/>
    </source>
</evidence>
<keyword evidence="2" id="KW-0285">Flavoprotein</keyword>
<dbReference type="InterPro" id="IPR016171">
    <property type="entry name" value="Vanillyl_alc_oxidase_C-sub2"/>
</dbReference>
<evidence type="ECO:0000256" key="6">
    <source>
        <dbReference type="PIRSR" id="PIRSR625650-2"/>
    </source>
</evidence>
<dbReference type="AlphaFoldDB" id="A0A7W7R778"/>
<dbReference type="RefSeq" id="WP_184939523.1">
    <property type="nucleotide sequence ID" value="NZ_JACHJV010000001.1"/>
</dbReference>
<comment type="cofactor">
    <cofactor evidence="7">
        <name>FAD</name>
        <dbReference type="ChEBI" id="CHEBI:57692"/>
    </cofactor>
</comment>
<evidence type="ECO:0000256" key="8">
    <source>
        <dbReference type="PIRSR" id="PIRSR625650-4"/>
    </source>
</evidence>
<evidence type="ECO:0000256" key="4">
    <source>
        <dbReference type="ARBA" id="ARBA00023002"/>
    </source>
</evidence>
<reference evidence="10 11" key="1">
    <citation type="submission" date="2020-08" db="EMBL/GenBank/DDBJ databases">
        <title>Sequencing the genomes of 1000 actinobacteria strains.</title>
        <authorList>
            <person name="Klenk H.-P."/>
        </authorList>
    </citation>
    <scope>NUCLEOTIDE SEQUENCE [LARGE SCALE GENOMIC DNA]</scope>
    <source>
        <strain evidence="10 11">DSM 41654</strain>
    </source>
</reference>
<sequence length="558" mass="58063">MTESDLPVADFHPYRWGDPAHHTELPAAAHETLAAFGVRAPARPPVDLAELELPEPAVDAKVLAELAALVGAEHLSTTNAARLAHTRGWSTPDLLRLRAGDATDAPDAVTLPGSHEEVVALLELCERERIAVVPYSGGTSVVGGLTPERAGFNGVIALDLKRLDAVLAVDEVSRTATLQAGLRGVEAERQLRERGLTLGHFPQSYEGASIGGYAAARSAGQASAGYGRFDEMVVGLVLATPRGTLELGSAPKSAAGPDLRQLVLGSEGSLGVITSVTVRVRPLPAERVYEAWRFDSFTAGANALRRLVQDGPVPTVLRLSDEAETSINLADPAAMFGGGPGGCLAVTGYEGSAAEVAARRAGASALLSEAGGQPLGTEPGESWRTGRYRAPYLRDPLLDAGVLIETLETVTFWSNLHPLRAAVTEALTNSLTAQGTPPLVLCHLSHVYETGASLYFTVACAQTEDPVAQWRLAKSAANEAIRAAGAAITHHHGVGTDHREVYAREVGPLAVASLRAVKQVLDPAGILNPGVLIATSDAAGQDLTGQDLAGHGPAEGGN</sequence>
<dbReference type="InterPro" id="IPR025650">
    <property type="entry name" value="Alkyl-DHAP_Synthase"/>
</dbReference>
<dbReference type="GO" id="GO:0008609">
    <property type="term" value="F:alkylglycerone-phosphate synthase activity"/>
    <property type="evidence" value="ECO:0007669"/>
    <property type="project" value="UniProtKB-EC"/>
</dbReference>
<evidence type="ECO:0000259" key="9">
    <source>
        <dbReference type="PROSITE" id="PS51387"/>
    </source>
</evidence>
<evidence type="ECO:0000256" key="5">
    <source>
        <dbReference type="PIRSR" id="PIRSR625650-1"/>
    </source>
</evidence>
<feature type="active site" description="Proton donor/acceptor" evidence="5">
    <location>
        <position position="455"/>
    </location>
</feature>
<dbReference type="SUPFAM" id="SSF56176">
    <property type="entry name" value="FAD-binding/transporter-associated domain-like"/>
    <property type="match status" value="1"/>
</dbReference>
<keyword evidence="10" id="KW-0808">Transferase</keyword>